<dbReference type="GO" id="GO:0030198">
    <property type="term" value="P:extracellular matrix organization"/>
    <property type="evidence" value="ECO:0007669"/>
    <property type="project" value="TreeGrafter"/>
</dbReference>
<name>V9IJ55_APICE</name>
<dbReference type="PANTHER" id="PTHR13487:SF3">
    <property type="entry name" value="REVERSION-INDUCING CYSTEINE-RICH PROTEIN WITH KAZAL MOTIFS"/>
    <property type="match status" value="1"/>
</dbReference>
<keyword evidence="1" id="KW-1133">Transmembrane helix</keyword>
<dbReference type="EMBL" id="JR048474">
    <property type="protein sequence ID" value="AEY60677.1"/>
    <property type="molecule type" value="mRNA"/>
</dbReference>
<organism evidence="2">
    <name type="scientific">Apis cerana</name>
    <name type="common">Indian honeybee</name>
    <dbReference type="NCBI Taxonomy" id="7461"/>
    <lineage>
        <taxon>Eukaryota</taxon>
        <taxon>Metazoa</taxon>
        <taxon>Ecdysozoa</taxon>
        <taxon>Arthropoda</taxon>
        <taxon>Hexapoda</taxon>
        <taxon>Insecta</taxon>
        <taxon>Pterygota</taxon>
        <taxon>Neoptera</taxon>
        <taxon>Endopterygota</taxon>
        <taxon>Hymenoptera</taxon>
        <taxon>Apocrita</taxon>
        <taxon>Aculeata</taxon>
        <taxon>Apoidea</taxon>
        <taxon>Anthophila</taxon>
        <taxon>Apidae</taxon>
        <taxon>Apis</taxon>
    </lineage>
</organism>
<reference evidence="2" key="1">
    <citation type="submission" date="2011-11" db="EMBL/GenBank/DDBJ databases">
        <title>Decoding the brain transcriptome of the Eastern honeybee (Apis cerana) based on pyrosequencing.</title>
        <authorList>
            <person name="Sun L."/>
            <person name="Zheng H."/>
            <person name="Wang Y."/>
            <person name="Xie X."/>
            <person name="Zhu Y."/>
            <person name="Gu W."/>
            <person name="Wang S."/>
        </authorList>
    </citation>
    <scope>NUCLEOTIDE SEQUENCE</scope>
    <source>
        <tissue evidence="2">Brain</tissue>
    </source>
</reference>
<sequence length="121" mass="13644">MKEDIDKDTVTLEVLLSALARQIQVAQCVLRGMMTPDRDIFIVVQPTSRRPSTLQLRACVTETEKLVTRILERSPKITVEVPLSALIRAEIAHSYISSAMTIGGYVTQIFLAIFLYLYVIF</sequence>
<evidence type="ECO:0000313" key="2">
    <source>
        <dbReference type="EMBL" id="AEY60677.1"/>
    </source>
</evidence>
<protein>
    <submittedName>
        <fullName evidence="2">RECK protein</fullName>
    </submittedName>
</protein>
<evidence type="ECO:0000256" key="1">
    <source>
        <dbReference type="SAM" id="Phobius"/>
    </source>
</evidence>
<dbReference type="AlphaFoldDB" id="V9IJ55"/>
<keyword evidence="1" id="KW-0812">Transmembrane</keyword>
<dbReference type="GO" id="GO:0008191">
    <property type="term" value="F:metalloendopeptidase inhibitor activity"/>
    <property type="evidence" value="ECO:0007669"/>
    <property type="project" value="InterPro"/>
</dbReference>
<keyword evidence="1" id="KW-0472">Membrane</keyword>
<dbReference type="InterPro" id="IPR039016">
    <property type="entry name" value="RECK"/>
</dbReference>
<gene>
    <name evidence="2" type="ORF">ACCB09695</name>
</gene>
<dbReference type="GO" id="GO:0005886">
    <property type="term" value="C:plasma membrane"/>
    <property type="evidence" value="ECO:0007669"/>
    <property type="project" value="TreeGrafter"/>
</dbReference>
<accession>V9IJ55</accession>
<proteinExistence type="evidence at transcript level"/>
<feature type="transmembrane region" description="Helical" evidence="1">
    <location>
        <begin position="95"/>
        <end position="119"/>
    </location>
</feature>
<dbReference type="PANTHER" id="PTHR13487">
    <property type="entry name" value="SERINE PROTEASE INHIBITOR"/>
    <property type="match status" value="1"/>
</dbReference>